<dbReference type="OrthoDB" id="1937463at2759"/>
<name>A0A835GZ88_9MAGN</name>
<dbReference type="PANTHER" id="PTHR36072:SF2">
    <property type="entry name" value="OS01G0531000 PROTEIN"/>
    <property type="match status" value="1"/>
</dbReference>
<reference evidence="2 3" key="1">
    <citation type="submission" date="2020-10" db="EMBL/GenBank/DDBJ databases">
        <title>The Coptis chinensis genome and diversification of protoberbering-type alkaloids.</title>
        <authorList>
            <person name="Wang B."/>
            <person name="Shu S."/>
            <person name="Song C."/>
            <person name="Liu Y."/>
        </authorList>
    </citation>
    <scope>NUCLEOTIDE SEQUENCE [LARGE SCALE GENOMIC DNA]</scope>
    <source>
        <strain evidence="2">HL-2020</strain>
        <tissue evidence="2">Leaf</tissue>
    </source>
</reference>
<feature type="region of interest" description="Disordered" evidence="1">
    <location>
        <begin position="214"/>
        <end position="268"/>
    </location>
</feature>
<dbReference type="GO" id="GO:0006396">
    <property type="term" value="P:RNA processing"/>
    <property type="evidence" value="ECO:0007669"/>
    <property type="project" value="InterPro"/>
</dbReference>
<dbReference type="EMBL" id="JADFTS010000009">
    <property type="protein sequence ID" value="KAF9589275.1"/>
    <property type="molecule type" value="Genomic_DNA"/>
</dbReference>
<feature type="region of interest" description="Disordered" evidence="1">
    <location>
        <begin position="156"/>
        <end position="183"/>
    </location>
</feature>
<gene>
    <name evidence="2" type="ORF">IFM89_022241</name>
</gene>
<dbReference type="Gene3D" id="6.20.50.20">
    <property type="match status" value="1"/>
</dbReference>
<keyword evidence="3" id="KW-1185">Reference proteome</keyword>
<proteinExistence type="predicted"/>
<dbReference type="Pfam" id="PF04032">
    <property type="entry name" value="Rpr2"/>
    <property type="match status" value="1"/>
</dbReference>
<dbReference type="InterPro" id="IPR007175">
    <property type="entry name" value="Rpr2/Snm1/Rpp21"/>
</dbReference>
<protein>
    <submittedName>
        <fullName evidence="2">Uncharacterized protein</fullName>
    </submittedName>
</protein>
<dbReference type="AlphaFoldDB" id="A0A835GZ88"/>
<evidence type="ECO:0000256" key="1">
    <source>
        <dbReference type="SAM" id="MobiDB-lite"/>
    </source>
</evidence>
<organism evidence="2 3">
    <name type="scientific">Coptis chinensis</name>
    <dbReference type="NCBI Taxonomy" id="261450"/>
    <lineage>
        <taxon>Eukaryota</taxon>
        <taxon>Viridiplantae</taxon>
        <taxon>Streptophyta</taxon>
        <taxon>Embryophyta</taxon>
        <taxon>Tracheophyta</taxon>
        <taxon>Spermatophyta</taxon>
        <taxon>Magnoliopsida</taxon>
        <taxon>Ranunculales</taxon>
        <taxon>Ranunculaceae</taxon>
        <taxon>Coptidoideae</taxon>
        <taxon>Coptis</taxon>
    </lineage>
</organism>
<evidence type="ECO:0000313" key="2">
    <source>
        <dbReference type="EMBL" id="KAF9589275.1"/>
    </source>
</evidence>
<sequence length="281" mass="31084">MTLREEIIAEKKGKGGAGDLKSVLRMQHLQNISVWAAGEVGMPSYAAFLGNCFGKYSEASGLPIDPSFIPCQRCEAILQPGFNCTVRIETNGAKVRKRRNKSYVPTKNIVVYTCHFCSNRNVKRGTPKHHMKEIFASELKTGSEFVSTLVDKKSGSSIKGSKKIKKPLGTVPPQVISKSVPHNSKIHPDLAKEIRAEKSAATPKERTKLFLSKGKKRKNISPGSKEQVENENKIMTPNAEKVVGESSRKRRKGWSSLKKIAETSGSENNRNISTIVLPFFM</sequence>
<comment type="caution">
    <text evidence="2">The sequence shown here is derived from an EMBL/GenBank/DDBJ whole genome shotgun (WGS) entry which is preliminary data.</text>
</comment>
<accession>A0A835GZ88</accession>
<dbReference type="PANTHER" id="PTHR36072">
    <property type="entry name" value="OS01G0541600 PROTEIN"/>
    <property type="match status" value="1"/>
</dbReference>
<evidence type="ECO:0000313" key="3">
    <source>
        <dbReference type="Proteomes" id="UP000631114"/>
    </source>
</evidence>
<dbReference type="Proteomes" id="UP000631114">
    <property type="component" value="Unassembled WGS sequence"/>
</dbReference>